<keyword evidence="2" id="KW-1185">Reference proteome</keyword>
<comment type="caution">
    <text evidence="1">The sequence shown here is derived from an EMBL/GenBank/DDBJ whole genome shotgun (WGS) entry which is preliminary data.</text>
</comment>
<evidence type="ECO:0000313" key="1">
    <source>
        <dbReference type="EMBL" id="GHD66037.1"/>
    </source>
</evidence>
<dbReference type="Gene3D" id="1.10.620.20">
    <property type="entry name" value="Ribonucleotide Reductase, subunit A"/>
    <property type="match status" value="1"/>
</dbReference>
<accession>A0ABQ3H5I3</accession>
<name>A0ABQ3H5I3_9NEIS</name>
<gene>
    <name evidence="1" type="ORF">GCM10007350_27610</name>
</gene>
<dbReference type="EMBL" id="BMYO01000007">
    <property type="protein sequence ID" value="GHD66037.1"/>
    <property type="molecule type" value="Genomic_DNA"/>
</dbReference>
<dbReference type="InterPro" id="IPR012348">
    <property type="entry name" value="RNR-like"/>
</dbReference>
<evidence type="ECO:0000313" key="2">
    <source>
        <dbReference type="Proteomes" id="UP000604737"/>
    </source>
</evidence>
<reference evidence="2" key="1">
    <citation type="journal article" date="2019" name="Int. J. Syst. Evol. Microbiol.">
        <title>The Global Catalogue of Microorganisms (GCM) 10K type strain sequencing project: providing services to taxonomists for standard genome sequencing and annotation.</title>
        <authorList>
            <consortium name="The Broad Institute Genomics Platform"/>
            <consortium name="The Broad Institute Genome Sequencing Center for Infectious Disease"/>
            <person name="Wu L."/>
            <person name="Ma J."/>
        </authorList>
    </citation>
    <scope>NUCLEOTIDE SEQUENCE [LARGE SCALE GENOMIC DNA]</scope>
    <source>
        <strain evidence="2">KCTC 23701</strain>
    </source>
</reference>
<organism evidence="1 2">
    <name type="scientific">Jeongeupia chitinilytica</name>
    <dbReference type="NCBI Taxonomy" id="1041641"/>
    <lineage>
        <taxon>Bacteria</taxon>
        <taxon>Pseudomonadati</taxon>
        <taxon>Pseudomonadota</taxon>
        <taxon>Betaproteobacteria</taxon>
        <taxon>Neisseriales</taxon>
        <taxon>Chitinibacteraceae</taxon>
        <taxon>Jeongeupia</taxon>
    </lineage>
</organism>
<dbReference type="InterPro" id="IPR025859">
    <property type="entry name" value="AurF/CmlI"/>
</dbReference>
<proteinExistence type="predicted"/>
<dbReference type="Proteomes" id="UP000604737">
    <property type="component" value="Unassembled WGS sequence"/>
</dbReference>
<sequence>MAFSETVREDSVATMLQRLSALWRTRAAVNQGPNDYADLVFDPAKSDFSESLLPFKQHEAWLSTPAELKSQALSYAWAIYNLKTVYIECDIVTPACEDLIKAPPGFTRNRDLIQDVISEALLDEALHTRMSIGACNYIYRERGLAPLAFEDFNLVRWRDDALAGCGAEWERRLTRFGIACASETLITDYLKTMAEDQSIQAICHQVTRTHAVDEWSHSSVFSFVAADLVHGLSQAERGYLREIILKTVQLFANNELGAWRAAFQLIGLPHQDDILRDTGDSNEIGVYTDSVEALIERIGLTDRAVRATTSLPSASLEVVS</sequence>
<evidence type="ECO:0008006" key="3">
    <source>
        <dbReference type="Google" id="ProtNLM"/>
    </source>
</evidence>
<dbReference type="Pfam" id="PF11583">
    <property type="entry name" value="AurF"/>
    <property type="match status" value="1"/>
</dbReference>
<protein>
    <recommendedName>
        <fullName evidence="3">Diiron oxygenase</fullName>
    </recommendedName>
</protein>